<dbReference type="GO" id="GO:0016491">
    <property type="term" value="F:oxidoreductase activity"/>
    <property type="evidence" value="ECO:0007669"/>
    <property type="project" value="UniProtKB-KW"/>
</dbReference>
<dbReference type="Pfam" id="PF00248">
    <property type="entry name" value="Aldo_ket_red"/>
    <property type="match status" value="1"/>
</dbReference>
<name>A0A6A4ZVV5_9STRA</name>
<evidence type="ECO:0000313" key="4">
    <source>
        <dbReference type="EMBL" id="KAF0708042.1"/>
    </source>
</evidence>
<reference evidence="5" key="1">
    <citation type="submission" date="2019-06" db="EMBL/GenBank/DDBJ databases">
        <title>Genomics analysis of Aphanomyces spp. identifies a new class of oomycete effector associated with host adaptation.</title>
        <authorList>
            <person name="Gaulin E."/>
        </authorList>
    </citation>
    <scope>NUCLEOTIDE SEQUENCE</scope>
    <source>
        <strain evidence="5">CBS 578.67</strain>
    </source>
</reference>
<protein>
    <recommendedName>
        <fullName evidence="2">NADP-dependent oxidoreductase domain-containing protein</fullName>
    </recommendedName>
</protein>
<dbReference type="InterPro" id="IPR050791">
    <property type="entry name" value="Aldo-Keto_reductase"/>
</dbReference>
<dbReference type="PANTHER" id="PTHR43625">
    <property type="entry name" value="AFLATOXIN B1 ALDEHYDE REDUCTASE"/>
    <property type="match status" value="1"/>
</dbReference>
<dbReference type="OrthoDB" id="37537at2759"/>
<dbReference type="Gene3D" id="3.20.20.100">
    <property type="entry name" value="NADP-dependent oxidoreductase domain"/>
    <property type="match status" value="1"/>
</dbReference>
<comment type="caution">
    <text evidence="5">The sequence shown here is derived from an EMBL/GenBank/DDBJ whole genome shotgun (WGS) entry which is preliminary data.</text>
</comment>
<dbReference type="EMBL" id="VJMH01000214">
    <property type="protein sequence ID" value="KAF0717791.1"/>
    <property type="molecule type" value="Genomic_DNA"/>
</dbReference>
<proteinExistence type="predicted"/>
<accession>A0A6A4ZVV5</accession>
<evidence type="ECO:0000259" key="2">
    <source>
        <dbReference type="Pfam" id="PF00248"/>
    </source>
</evidence>
<dbReference type="InterPro" id="IPR036812">
    <property type="entry name" value="NAD(P)_OxRdtase_dom_sf"/>
</dbReference>
<sequence>ESKAKVARFFEIAKTKGCTPAQLALAWVHAQGPDVFPIPGTKSSSRIVENAHAVEIKLTQEDVNEIAEAASSVDGERYHASQNNRQFNARMNNNNV</sequence>
<dbReference type="PANTHER" id="PTHR43625:SF40">
    <property type="entry name" value="ALDO-KETO REDUCTASE YAKC [NADP(+)]"/>
    <property type="match status" value="1"/>
</dbReference>
<dbReference type="EMBL" id="VJMH01002648">
    <property type="protein sequence ID" value="KAF0708042.1"/>
    <property type="molecule type" value="Genomic_DNA"/>
</dbReference>
<dbReference type="SUPFAM" id="SSF51430">
    <property type="entry name" value="NAD(P)-linked oxidoreductase"/>
    <property type="match status" value="1"/>
</dbReference>
<keyword evidence="1" id="KW-0560">Oxidoreductase</keyword>
<dbReference type="EMBL" id="VJMH01007354">
    <property type="protein sequence ID" value="KAF0683892.1"/>
    <property type="molecule type" value="Genomic_DNA"/>
</dbReference>
<evidence type="ECO:0000313" key="5">
    <source>
        <dbReference type="EMBL" id="KAF0717791.1"/>
    </source>
</evidence>
<evidence type="ECO:0000256" key="1">
    <source>
        <dbReference type="ARBA" id="ARBA00023002"/>
    </source>
</evidence>
<dbReference type="InterPro" id="IPR023210">
    <property type="entry name" value="NADP_OxRdtase_dom"/>
</dbReference>
<organism evidence="5">
    <name type="scientific">Aphanomyces stellatus</name>
    <dbReference type="NCBI Taxonomy" id="120398"/>
    <lineage>
        <taxon>Eukaryota</taxon>
        <taxon>Sar</taxon>
        <taxon>Stramenopiles</taxon>
        <taxon>Oomycota</taxon>
        <taxon>Saprolegniomycetes</taxon>
        <taxon>Saprolegniales</taxon>
        <taxon>Verrucalvaceae</taxon>
        <taxon>Aphanomyces</taxon>
    </lineage>
</organism>
<gene>
    <name evidence="5" type="ORF">As57867_002082</name>
    <name evidence="4" type="ORF">As57867_006448</name>
    <name evidence="3" type="ORF">As57867_024045</name>
</gene>
<dbReference type="AlphaFoldDB" id="A0A6A4ZVV5"/>
<feature type="non-terminal residue" evidence="5">
    <location>
        <position position="1"/>
    </location>
</feature>
<feature type="domain" description="NADP-dependent oxidoreductase" evidence="2">
    <location>
        <begin position="6"/>
        <end position="69"/>
    </location>
</feature>
<dbReference type="GO" id="GO:0005737">
    <property type="term" value="C:cytoplasm"/>
    <property type="evidence" value="ECO:0007669"/>
    <property type="project" value="TreeGrafter"/>
</dbReference>
<evidence type="ECO:0000313" key="3">
    <source>
        <dbReference type="EMBL" id="KAF0683892.1"/>
    </source>
</evidence>